<dbReference type="Gene3D" id="3.30.160.60">
    <property type="entry name" value="Classic Zinc Finger"/>
    <property type="match status" value="5"/>
</dbReference>
<dbReference type="PROSITE" id="PS00028">
    <property type="entry name" value="ZINC_FINGER_C2H2_1"/>
    <property type="match status" value="6"/>
</dbReference>
<keyword evidence="1" id="KW-0479">Metal-binding</keyword>
<reference evidence="7 8" key="1">
    <citation type="submission" date="2015-12" db="EMBL/GenBank/DDBJ databases">
        <title>The genome of Folsomia candida.</title>
        <authorList>
            <person name="Faddeeva A."/>
            <person name="Derks M.F."/>
            <person name="Anvar Y."/>
            <person name="Smit S."/>
            <person name="Van Straalen N."/>
            <person name="Roelofs D."/>
        </authorList>
    </citation>
    <scope>NUCLEOTIDE SEQUENCE [LARGE SCALE GENOMIC DNA]</scope>
    <source>
        <strain evidence="7 8">VU population</strain>
        <tissue evidence="7">Whole body</tissue>
    </source>
</reference>
<evidence type="ECO:0000256" key="4">
    <source>
        <dbReference type="ARBA" id="ARBA00022833"/>
    </source>
</evidence>
<keyword evidence="8" id="KW-1185">Reference proteome</keyword>
<feature type="domain" description="C2H2-type" evidence="6">
    <location>
        <begin position="299"/>
        <end position="326"/>
    </location>
</feature>
<feature type="domain" description="C2H2-type" evidence="6">
    <location>
        <begin position="271"/>
        <end position="298"/>
    </location>
</feature>
<feature type="domain" description="C2H2-type" evidence="6">
    <location>
        <begin position="331"/>
        <end position="359"/>
    </location>
</feature>
<evidence type="ECO:0000313" key="8">
    <source>
        <dbReference type="Proteomes" id="UP000198287"/>
    </source>
</evidence>
<dbReference type="AlphaFoldDB" id="A0A226CTF4"/>
<dbReference type="PROSITE" id="PS50157">
    <property type="entry name" value="ZINC_FINGER_C2H2_2"/>
    <property type="match status" value="6"/>
</dbReference>
<dbReference type="GO" id="GO:0005634">
    <property type="term" value="C:nucleus"/>
    <property type="evidence" value="ECO:0007669"/>
    <property type="project" value="TreeGrafter"/>
</dbReference>
<feature type="domain" description="C2H2-type" evidence="6">
    <location>
        <begin position="239"/>
        <end position="268"/>
    </location>
</feature>
<evidence type="ECO:0000256" key="1">
    <source>
        <dbReference type="ARBA" id="ARBA00022723"/>
    </source>
</evidence>
<feature type="domain" description="C2H2-type" evidence="6">
    <location>
        <begin position="210"/>
        <end position="237"/>
    </location>
</feature>
<dbReference type="EMBL" id="LNIX01000076">
    <property type="protein sequence ID" value="OXA36722.1"/>
    <property type="molecule type" value="Genomic_DNA"/>
</dbReference>
<gene>
    <name evidence="7" type="ORF">Fcan01_28506</name>
</gene>
<dbReference type="OrthoDB" id="6077919at2759"/>
<dbReference type="SMART" id="SM00355">
    <property type="entry name" value="ZnF_C2H2"/>
    <property type="match status" value="8"/>
</dbReference>
<keyword evidence="4" id="KW-0862">Zinc</keyword>
<dbReference type="OMA" id="EYEICHE"/>
<name>A0A226CTF4_FOLCA</name>
<feature type="domain" description="C2H2-type" evidence="6">
    <location>
        <begin position="151"/>
        <end position="179"/>
    </location>
</feature>
<evidence type="ECO:0000256" key="2">
    <source>
        <dbReference type="ARBA" id="ARBA00022737"/>
    </source>
</evidence>
<dbReference type="GO" id="GO:0008270">
    <property type="term" value="F:zinc ion binding"/>
    <property type="evidence" value="ECO:0007669"/>
    <property type="project" value="UniProtKB-KW"/>
</dbReference>
<organism evidence="7 8">
    <name type="scientific">Folsomia candida</name>
    <name type="common">Springtail</name>
    <dbReference type="NCBI Taxonomy" id="158441"/>
    <lineage>
        <taxon>Eukaryota</taxon>
        <taxon>Metazoa</taxon>
        <taxon>Ecdysozoa</taxon>
        <taxon>Arthropoda</taxon>
        <taxon>Hexapoda</taxon>
        <taxon>Collembola</taxon>
        <taxon>Entomobryomorpha</taxon>
        <taxon>Isotomoidea</taxon>
        <taxon>Isotomidae</taxon>
        <taxon>Proisotominae</taxon>
        <taxon>Folsomia</taxon>
    </lineage>
</organism>
<dbReference type="STRING" id="158441.A0A226CTF4"/>
<dbReference type="PANTHER" id="PTHR24409">
    <property type="entry name" value="ZINC FINGER PROTEIN 142"/>
    <property type="match status" value="1"/>
</dbReference>
<dbReference type="GO" id="GO:0000977">
    <property type="term" value="F:RNA polymerase II transcription regulatory region sequence-specific DNA binding"/>
    <property type="evidence" value="ECO:0007669"/>
    <property type="project" value="TreeGrafter"/>
</dbReference>
<protein>
    <submittedName>
        <fullName evidence="7">Zinc finger protein 2</fullName>
    </submittedName>
</protein>
<dbReference type="InterPro" id="IPR036236">
    <property type="entry name" value="Znf_C2H2_sf"/>
</dbReference>
<dbReference type="PANTHER" id="PTHR24409:SF295">
    <property type="entry name" value="AZ2-RELATED"/>
    <property type="match status" value="1"/>
</dbReference>
<evidence type="ECO:0000256" key="3">
    <source>
        <dbReference type="ARBA" id="ARBA00022771"/>
    </source>
</evidence>
<keyword evidence="2" id="KW-0677">Repeat</keyword>
<evidence type="ECO:0000259" key="6">
    <source>
        <dbReference type="PROSITE" id="PS50157"/>
    </source>
</evidence>
<dbReference type="FunFam" id="3.30.160.60:FF:000624">
    <property type="entry name" value="zinc finger protein 697"/>
    <property type="match status" value="1"/>
</dbReference>
<comment type="caution">
    <text evidence="7">The sequence shown here is derived from an EMBL/GenBank/DDBJ whole genome shotgun (WGS) entry which is preliminary data.</text>
</comment>
<evidence type="ECO:0000313" key="7">
    <source>
        <dbReference type="EMBL" id="OXA36722.1"/>
    </source>
</evidence>
<keyword evidence="3 5" id="KW-0863">Zinc-finger</keyword>
<dbReference type="InterPro" id="IPR013087">
    <property type="entry name" value="Znf_C2H2_type"/>
</dbReference>
<proteinExistence type="predicted"/>
<dbReference type="Pfam" id="PF00096">
    <property type="entry name" value="zf-C2H2"/>
    <property type="match status" value="2"/>
</dbReference>
<dbReference type="Proteomes" id="UP000198287">
    <property type="component" value="Unassembled WGS sequence"/>
</dbReference>
<accession>A0A226CTF4</accession>
<evidence type="ECO:0000256" key="5">
    <source>
        <dbReference type="PROSITE-ProRule" id="PRU00042"/>
    </source>
</evidence>
<sequence>MWANYIRLQPKLNQRVSYLGLFIGTRESLPGDFTNVQIWTKIQVFSTLDELELKLKQGLFLGTEITHKIRHLPAPSVEWKQRVSTYGGHAIVRLRKCGTLPANLNPNYMNPWVFSTLDKLELMLIQGWFGGTEITNKRNPSSAPNSIRTRFTCEKCPRTFLSKDGFFAHWKDYHSTIKKYSCHLCPFKTRHRTGIPKHLKGTHSQGSKFFECYFCKRKLTTKAGLELHIAAHTMEQEPASCSYAGCGKTFTRKGNLHRHVKMDHSENPELFGCTLCGKEFKSRKILYTHIAVHTKERSNKCDTCGKSFIDLTVLKRHLWTHQGKSSNQPIFQCQECPRTYLDKSSLMSHVNSYHGSASAKYCCQFCTYTTYQKSHLNRHLRRKNNCQVE</sequence>
<dbReference type="SUPFAM" id="SSF57667">
    <property type="entry name" value="beta-beta-alpha zinc fingers"/>
    <property type="match status" value="4"/>
</dbReference>
<dbReference type="GO" id="GO:0000981">
    <property type="term" value="F:DNA-binding transcription factor activity, RNA polymerase II-specific"/>
    <property type="evidence" value="ECO:0007669"/>
    <property type="project" value="TreeGrafter"/>
</dbReference>